<sequence>MAIDGGPVIASSNRWLAILPYMAILHEEDHHRWGAIMPWEFPQKASKEVEEAFLLKEFDEGECRKQGFAFLKQVWLSIAINNFENRMPFIVNGWFEQKGQEYLDDPSFEVHLLNEDARAHTFFEQAEIKLYGSVFLDTAVKCIQNEIRRKSANPPAVVPAAASSSSEESTSVDDSKTDKDASPVTTNLPPLQPAKNTKPTPTTTTVLKPTANVFSSSNTPVQATAEIFQPSFNPRSFSDEVDTSHQRGQHNRKRGSNGKRSSFTDRAGYRPAQGFNDARQSFGKMAQGYPPPQAQSLPAAMAQMPQFATRGPNSFSLPPPSPQCPLPFSPRSGPPPPLGYPSAPPPPGFEKQQPRHFPVNSHPAFGHGPPPPQTFGNPLLSERNTNHGDARYYLGQPDRSMYDQESEHGRKRRDSAASHGGRPGNHNGNGRGRGRGGRNRNSIDEEYHTGHHNLSGGHSDRTGFTGTQEDRQFHAGQRTFDDRGSWRQKQNENIAPGSHHFDPFPHGPPQILHNPRRASQTQQIPAAGMQQPSHMALPFPKVEHRLAPGNTSSGKASGFDIDPCVKPLEEYGCSRTSIGDKCTYANKVIAFAVPADIPDHAIRQCFEQFGPVKHIAEVRNALTDGGEGDPHRFIAFHTADPARACVKQRNVVIYGKQITVEVAKEFWDTKHFMFEARTAKGMLFKDSQNIAPPWMHYIHNSALGAAVPPPVASTTRPYEQLPRDLEAVVPVVGLDSMISDTAPTTSGPATPEGKLKRCGKKNKKAIRKEPVNRTPKGIAQQTRPCLTPIPDDASSVTTVDTKHTTPVKRNKSLRTKPAEHVAASSEAASNDSSVVMEPQVSVSKSLPSIESSNTASLAKDQPKTCTDAIVKEDDAEIKCEEEPVDDSFHSASATPAEECDMTDEFATTPRATLGKPVVQSAAVDTAIPGVSEPSASTDTKSEVVEDPVQKDNKKVLLPALPKSKSKVSIALPEIDTSQTPSTAPEEISAASDIDPQRTVSGSSDVATGFVTAPNTPGSPVIGQKGIPEIQSKKEIRAQEDNKAKGPAQTESFSLFGKVKKGKKSKSSKNNSRQTSRQDSPILPVPEDLPTRKGKNTAVTKAITQQPEPAENPVEPFVPKQQEVSAVQPIEVNDTTDTTQPGVLDQTQSAEEVLNIAAKDTVLAAGKSAPSTAPSPSRGSILRRLTGMFSGSSDHRPVVVGSAEVSSPETKTKPATEESSSTTDKAEDLAKFHETGPPDTAEATAAAEASSSNKNKKKKKSKKKPATGESSSDIPIVNTNQPKAVVLEMSHLAPSNEISTPLYEFHGTDTKGSASDSSAAVSKQDSDQSPPVKAPPIRRVHPRFKRKKSSDSSDSRAENIPDTGLVRQPNVSTRDETSTAEQNNVCNIITLTEGHLLQVLNIVESNNEQGQSPKMYVVFVKPDPVEESRRRIDKLDKREKEIKQQKQEMGRIVGEVHGDGDDEVEKAAESTK</sequence>
<accession>A0A9Q9EGY9</accession>
<dbReference type="SUPFAM" id="SSF54928">
    <property type="entry name" value="RNA-binding domain, RBD"/>
    <property type="match status" value="1"/>
</dbReference>
<feature type="compositionally biased region" description="Low complexity" evidence="2">
    <location>
        <begin position="1239"/>
        <end position="1252"/>
    </location>
</feature>
<dbReference type="EMBL" id="CP099418">
    <property type="protein sequence ID" value="USW48768.1"/>
    <property type="molecule type" value="Genomic_DNA"/>
</dbReference>
<feature type="compositionally biased region" description="Polar residues" evidence="2">
    <location>
        <begin position="1168"/>
        <end position="1177"/>
    </location>
</feature>
<dbReference type="CDD" id="cd00590">
    <property type="entry name" value="RRM_SF"/>
    <property type="match status" value="1"/>
</dbReference>
<feature type="compositionally biased region" description="Basic residues" evidence="2">
    <location>
        <begin position="247"/>
        <end position="257"/>
    </location>
</feature>
<feature type="compositionally biased region" description="Basic and acidic residues" evidence="2">
    <location>
        <begin position="1030"/>
        <end position="1043"/>
    </location>
</feature>
<feature type="region of interest" description="Disordered" evidence="2">
    <location>
        <begin position="880"/>
        <end position="902"/>
    </location>
</feature>
<feature type="region of interest" description="Disordered" evidence="2">
    <location>
        <begin position="308"/>
        <end position="466"/>
    </location>
</feature>
<keyword evidence="5" id="KW-1185">Reference proteome</keyword>
<feature type="compositionally biased region" description="Polar residues" evidence="2">
    <location>
        <begin position="1096"/>
        <end position="1106"/>
    </location>
</feature>
<feature type="compositionally biased region" description="Basic and acidic residues" evidence="2">
    <location>
        <begin position="1348"/>
        <end position="1358"/>
    </location>
</feature>
<dbReference type="InterPro" id="IPR000504">
    <property type="entry name" value="RRM_dom"/>
</dbReference>
<feature type="compositionally biased region" description="Basic residues" evidence="2">
    <location>
        <begin position="1335"/>
        <end position="1347"/>
    </location>
</feature>
<keyword evidence="1" id="KW-0694">RNA-binding</keyword>
<feature type="region of interest" description="Disordered" evidence="2">
    <location>
        <begin position="493"/>
        <end position="531"/>
    </location>
</feature>
<dbReference type="SMART" id="SM00360">
    <property type="entry name" value="RRM"/>
    <property type="match status" value="1"/>
</dbReference>
<feature type="compositionally biased region" description="Polar residues" evidence="2">
    <location>
        <begin position="1267"/>
        <end position="1278"/>
    </location>
</feature>
<gene>
    <name evidence="4" type="ORF">Slin15195_G020870</name>
</gene>
<feature type="compositionally biased region" description="Basic residues" evidence="2">
    <location>
        <begin position="1253"/>
        <end position="1264"/>
    </location>
</feature>
<feature type="compositionally biased region" description="Low complexity" evidence="2">
    <location>
        <begin position="822"/>
        <end position="835"/>
    </location>
</feature>
<feature type="region of interest" description="Disordered" evidence="2">
    <location>
        <begin position="1299"/>
        <end position="1379"/>
    </location>
</feature>
<dbReference type="PROSITE" id="PS50102">
    <property type="entry name" value="RRM"/>
    <property type="match status" value="1"/>
</dbReference>
<evidence type="ECO:0000259" key="3">
    <source>
        <dbReference type="PROSITE" id="PS50102"/>
    </source>
</evidence>
<feature type="region of interest" description="Disordered" evidence="2">
    <location>
        <begin position="739"/>
        <end position="763"/>
    </location>
</feature>
<dbReference type="Gene3D" id="3.30.70.330">
    <property type="match status" value="1"/>
</dbReference>
<feature type="compositionally biased region" description="Gly residues" evidence="2">
    <location>
        <begin position="421"/>
        <end position="431"/>
    </location>
</feature>
<feature type="region of interest" description="Disordered" evidence="2">
    <location>
        <begin position="776"/>
        <end position="864"/>
    </location>
</feature>
<feature type="region of interest" description="Disordered" evidence="2">
    <location>
        <begin position="231"/>
        <end position="276"/>
    </location>
</feature>
<protein>
    <submittedName>
        <fullName evidence="4">RNA recognition motif domain, nucleotide-binding alpha-beta plait domain superfamily</fullName>
    </submittedName>
</protein>
<evidence type="ECO:0000256" key="1">
    <source>
        <dbReference type="PROSITE-ProRule" id="PRU00176"/>
    </source>
</evidence>
<evidence type="ECO:0000256" key="2">
    <source>
        <dbReference type="SAM" id="MobiDB-lite"/>
    </source>
</evidence>
<feature type="compositionally biased region" description="Basic residues" evidence="2">
    <location>
        <begin position="805"/>
        <end position="814"/>
    </location>
</feature>
<feature type="region of interest" description="Disordered" evidence="2">
    <location>
        <begin position="1163"/>
        <end position="1278"/>
    </location>
</feature>
<feature type="compositionally biased region" description="Basic and acidic residues" evidence="2">
    <location>
        <begin position="1223"/>
        <end position="1235"/>
    </location>
</feature>
<feature type="domain" description="RRM" evidence="3">
    <location>
        <begin position="586"/>
        <end position="665"/>
    </location>
</feature>
<proteinExistence type="predicted"/>
<feature type="compositionally biased region" description="Low complexity" evidence="2">
    <location>
        <begin position="193"/>
        <end position="206"/>
    </location>
</feature>
<feature type="compositionally biased region" description="Polar residues" evidence="2">
    <location>
        <begin position="840"/>
        <end position="856"/>
    </location>
</feature>
<feature type="region of interest" description="Disordered" evidence="2">
    <location>
        <begin position="1434"/>
        <end position="1471"/>
    </location>
</feature>
<feature type="compositionally biased region" description="Polar residues" evidence="2">
    <location>
        <begin position="1309"/>
        <end position="1328"/>
    </location>
</feature>
<evidence type="ECO:0000313" key="4">
    <source>
        <dbReference type="EMBL" id="USW48768.1"/>
    </source>
</evidence>
<reference evidence="4" key="1">
    <citation type="submission" date="2022-06" db="EMBL/GenBank/DDBJ databases">
        <title>Complete genome sequences of two strains of the flax pathogen Septoria linicola.</title>
        <authorList>
            <person name="Lapalu N."/>
            <person name="Simon A."/>
            <person name="Demenou B."/>
            <person name="Paumier D."/>
            <person name="Guillot M.-P."/>
            <person name="Gout L."/>
            <person name="Valade R."/>
        </authorList>
    </citation>
    <scope>NUCLEOTIDE SEQUENCE</scope>
    <source>
        <strain evidence="4">SE15195</strain>
    </source>
</reference>
<feature type="compositionally biased region" description="Polar residues" evidence="2">
    <location>
        <begin position="739"/>
        <end position="748"/>
    </location>
</feature>
<dbReference type="InterPro" id="IPR035979">
    <property type="entry name" value="RBD_domain_sf"/>
</dbReference>
<dbReference type="Proteomes" id="UP001056384">
    <property type="component" value="Chromosome 1"/>
</dbReference>
<feature type="compositionally biased region" description="Basic and acidic residues" evidence="2">
    <location>
        <begin position="939"/>
        <end position="954"/>
    </location>
</feature>
<evidence type="ECO:0000313" key="5">
    <source>
        <dbReference type="Proteomes" id="UP001056384"/>
    </source>
</evidence>
<organism evidence="4 5">
    <name type="scientific">Septoria linicola</name>
    <dbReference type="NCBI Taxonomy" id="215465"/>
    <lineage>
        <taxon>Eukaryota</taxon>
        <taxon>Fungi</taxon>
        <taxon>Dikarya</taxon>
        <taxon>Ascomycota</taxon>
        <taxon>Pezizomycotina</taxon>
        <taxon>Dothideomycetes</taxon>
        <taxon>Dothideomycetidae</taxon>
        <taxon>Mycosphaerellales</taxon>
        <taxon>Mycosphaerellaceae</taxon>
        <taxon>Septoria</taxon>
    </lineage>
</organism>
<feature type="region of interest" description="Disordered" evidence="2">
    <location>
        <begin position="151"/>
        <end position="206"/>
    </location>
</feature>
<feature type="compositionally biased region" description="Pro residues" evidence="2">
    <location>
        <begin position="317"/>
        <end position="348"/>
    </location>
</feature>
<feature type="region of interest" description="Disordered" evidence="2">
    <location>
        <begin position="924"/>
        <end position="1114"/>
    </location>
</feature>
<dbReference type="GO" id="GO:0003723">
    <property type="term" value="F:RNA binding"/>
    <property type="evidence" value="ECO:0007669"/>
    <property type="project" value="UniProtKB-UniRule"/>
</dbReference>
<feature type="compositionally biased region" description="Basic residues" evidence="2">
    <location>
        <begin position="1057"/>
        <end position="1066"/>
    </location>
</feature>
<name>A0A9Q9EGY9_9PEZI</name>
<feature type="compositionally biased region" description="Low complexity" evidence="2">
    <location>
        <begin position="152"/>
        <end position="169"/>
    </location>
</feature>
<dbReference type="InterPro" id="IPR012677">
    <property type="entry name" value="Nucleotide-bd_a/b_plait_sf"/>
</dbReference>